<sequence>MNKGHFELIGEFEAGLWKIADNLRANSNLASNEYLMPIMGLIFLRHATNRFAELDHFWEKEQTKADVEVFIMDEIFSRLPSPPFTADEKKLVAENVYSYVFQQAMRGDFHA</sequence>
<name>A0A4Q0QPK9_9BRAD</name>
<evidence type="ECO:0000256" key="2">
    <source>
        <dbReference type="ARBA" id="ARBA00022747"/>
    </source>
</evidence>
<comment type="similarity">
    <text evidence="1">Belongs to the N(4)/N(6)-methyltransferase family.</text>
</comment>
<organism evidence="4 5">
    <name type="scientific">Bradyrhizobium zhanjiangense</name>
    <dbReference type="NCBI Taxonomy" id="1325107"/>
    <lineage>
        <taxon>Bacteria</taxon>
        <taxon>Pseudomonadati</taxon>
        <taxon>Pseudomonadota</taxon>
        <taxon>Alphaproteobacteria</taxon>
        <taxon>Hyphomicrobiales</taxon>
        <taxon>Nitrobacteraceae</taxon>
        <taxon>Bradyrhizobium</taxon>
    </lineage>
</organism>
<reference evidence="4 5" key="1">
    <citation type="submission" date="2018-11" db="EMBL/GenBank/DDBJ databases">
        <title>Bradyrhizobium sp. nov., isolated from effective nodules of peanut in China.</title>
        <authorList>
            <person name="Li Y."/>
        </authorList>
    </citation>
    <scope>NUCLEOTIDE SEQUENCE [LARGE SCALE GENOMIC DNA]</scope>
    <source>
        <strain evidence="4 5">CCBAU 51770</strain>
    </source>
</reference>
<dbReference type="RefSeq" id="WP_128931069.1">
    <property type="nucleotide sequence ID" value="NZ_CP022221.1"/>
</dbReference>
<dbReference type="Proteomes" id="UP000290174">
    <property type="component" value="Unassembled WGS sequence"/>
</dbReference>
<dbReference type="GO" id="GO:0009307">
    <property type="term" value="P:DNA restriction-modification system"/>
    <property type="evidence" value="ECO:0007669"/>
    <property type="project" value="UniProtKB-KW"/>
</dbReference>
<dbReference type="InterPro" id="IPR038333">
    <property type="entry name" value="T1MK-like_N_sf"/>
</dbReference>
<dbReference type="InterPro" id="IPR029063">
    <property type="entry name" value="SAM-dependent_MTases_sf"/>
</dbReference>
<comment type="caution">
    <text evidence="4">The sequence shown here is derived from an EMBL/GenBank/DDBJ whole genome shotgun (WGS) entry which is preliminary data.</text>
</comment>
<evidence type="ECO:0000313" key="4">
    <source>
        <dbReference type="EMBL" id="RXG98002.1"/>
    </source>
</evidence>
<feature type="domain" description="N6 adenine-specific DNA methyltransferase N-terminal" evidence="3">
    <location>
        <begin position="13"/>
        <end position="60"/>
    </location>
</feature>
<dbReference type="Gene3D" id="1.20.1260.30">
    <property type="match status" value="1"/>
</dbReference>
<protein>
    <recommendedName>
        <fullName evidence="3">N6 adenine-specific DNA methyltransferase N-terminal domain-containing protein</fullName>
    </recommendedName>
</protein>
<dbReference type="EMBL" id="RKMK01000010">
    <property type="protein sequence ID" value="RXG98002.1"/>
    <property type="molecule type" value="Genomic_DNA"/>
</dbReference>
<evidence type="ECO:0000259" key="3">
    <source>
        <dbReference type="Pfam" id="PF12161"/>
    </source>
</evidence>
<accession>A0A4Q0QPK9</accession>
<dbReference type="Pfam" id="PF12161">
    <property type="entry name" value="HsdM_N"/>
    <property type="match status" value="1"/>
</dbReference>
<dbReference type="InterPro" id="IPR022749">
    <property type="entry name" value="D12N6_MeTrfase_N"/>
</dbReference>
<evidence type="ECO:0000256" key="1">
    <source>
        <dbReference type="ARBA" id="ARBA00006594"/>
    </source>
</evidence>
<keyword evidence="2" id="KW-0680">Restriction system</keyword>
<dbReference type="AlphaFoldDB" id="A0A4Q0QPK9"/>
<dbReference type="SUPFAM" id="SSF53335">
    <property type="entry name" value="S-adenosyl-L-methionine-dependent methyltransferases"/>
    <property type="match status" value="1"/>
</dbReference>
<proteinExistence type="inferred from homology"/>
<gene>
    <name evidence="4" type="ORF">EAS61_14310</name>
</gene>
<evidence type="ECO:0000313" key="5">
    <source>
        <dbReference type="Proteomes" id="UP000290174"/>
    </source>
</evidence>